<keyword evidence="2" id="KW-1185">Reference proteome</keyword>
<accession>A0A975GIR2</accession>
<dbReference type="PANTHER" id="PTHR39338">
    <property type="entry name" value="BLL5662 PROTEIN-RELATED"/>
    <property type="match status" value="1"/>
</dbReference>
<dbReference type="KEGG" id="dli:dnl_52450"/>
<proteinExistence type="predicted"/>
<reference evidence="1" key="1">
    <citation type="journal article" date="2021" name="Microb. Physiol.">
        <title>Proteogenomic Insights into the Physiology of Marine, Sulfate-Reducing, Filamentous Desulfonema limicola and Desulfonema magnum.</title>
        <authorList>
            <person name="Schnaars V."/>
            <person name="Wohlbrand L."/>
            <person name="Scheve S."/>
            <person name="Hinrichs C."/>
            <person name="Reinhardt R."/>
            <person name="Rabus R."/>
        </authorList>
    </citation>
    <scope>NUCLEOTIDE SEQUENCE</scope>
    <source>
        <strain evidence="1">5ac10</strain>
    </source>
</reference>
<gene>
    <name evidence="1" type="ORF">dnl_52450</name>
</gene>
<evidence type="ECO:0000313" key="2">
    <source>
        <dbReference type="Proteomes" id="UP000663720"/>
    </source>
</evidence>
<dbReference type="Proteomes" id="UP000663720">
    <property type="component" value="Chromosome"/>
</dbReference>
<dbReference type="RefSeq" id="WP_207688734.1">
    <property type="nucleotide sequence ID" value="NZ_CP061799.1"/>
</dbReference>
<sequence>MIDFDSLLYPVFDELRRHGIPLGVSEYMAALQAVMAGKGLEDPEKLKRLCGLVWAKSKDDLDFLNVVFEEKAAPLLKAPGDSLKSEKSDKQAPQYCLEQELEKRSFESRQAVKEKSIKPVKHVPQKAKQDFFHLNPILPVSTRDMAQVFRRIRNMQPFGRAEELDVPGTVNSICKTKFFLGPVLKPRRQNRAKLLLFIDCQGSMEPFEWIVNALKKSISKSGMLENIRIYYFHDCPGRYIYEKPGLTAPVPVEHVLNDDYKNYSALIISDAGAARGYFDEERIEDTGKFLEKLKLYIHRYAWLNPVPVKRWTAATAEDIAQMIPMFALDQDSLNDMINVLKGQS</sequence>
<organism evidence="1 2">
    <name type="scientific">Desulfonema limicola</name>
    <dbReference type="NCBI Taxonomy" id="45656"/>
    <lineage>
        <taxon>Bacteria</taxon>
        <taxon>Pseudomonadati</taxon>
        <taxon>Thermodesulfobacteriota</taxon>
        <taxon>Desulfobacteria</taxon>
        <taxon>Desulfobacterales</taxon>
        <taxon>Desulfococcaceae</taxon>
        <taxon>Desulfonema</taxon>
    </lineage>
</organism>
<protein>
    <recommendedName>
        <fullName evidence="3">VWA containing CoxE family protein</fullName>
    </recommendedName>
</protein>
<dbReference type="AlphaFoldDB" id="A0A975GIR2"/>
<dbReference type="EMBL" id="CP061799">
    <property type="protein sequence ID" value="QTA82860.1"/>
    <property type="molecule type" value="Genomic_DNA"/>
</dbReference>
<name>A0A975GIR2_9BACT</name>
<evidence type="ECO:0000313" key="1">
    <source>
        <dbReference type="EMBL" id="QTA82860.1"/>
    </source>
</evidence>
<dbReference type="PANTHER" id="PTHR39338:SF7">
    <property type="entry name" value="BLL6692 PROTEIN"/>
    <property type="match status" value="1"/>
</dbReference>
<evidence type="ECO:0008006" key="3">
    <source>
        <dbReference type="Google" id="ProtNLM"/>
    </source>
</evidence>